<gene>
    <name evidence="9" type="ORF">BEI59_17090</name>
    <name evidence="10" type="ORF">BEI63_04625</name>
</gene>
<dbReference type="OrthoDB" id="157184at2"/>
<dbReference type="EMBL" id="MEHD01000011">
    <property type="protein sequence ID" value="ODR60469.1"/>
    <property type="molecule type" value="Genomic_DNA"/>
</dbReference>
<dbReference type="CDD" id="cd06261">
    <property type="entry name" value="TM_PBP2"/>
    <property type="match status" value="1"/>
</dbReference>
<keyword evidence="6 7" id="KW-0472">Membrane</keyword>
<dbReference type="EMBL" id="MEHA01000012">
    <property type="protein sequence ID" value="ODR49652.1"/>
    <property type="molecule type" value="Genomic_DNA"/>
</dbReference>
<feature type="transmembrane region" description="Helical" evidence="7">
    <location>
        <begin position="107"/>
        <end position="127"/>
    </location>
</feature>
<evidence type="ECO:0000256" key="5">
    <source>
        <dbReference type="ARBA" id="ARBA00022989"/>
    </source>
</evidence>
<protein>
    <submittedName>
        <fullName evidence="9">Sugar ABC transporter permease</fullName>
    </submittedName>
</protein>
<keyword evidence="12" id="KW-1185">Reference proteome</keyword>
<comment type="subcellular location">
    <subcellularLocation>
        <location evidence="1 7">Cell membrane</location>
        <topology evidence="1 7">Multi-pass membrane protein</topology>
    </subcellularLocation>
</comment>
<dbReference type="GO" id="GO:0055085">
    <property type="term" value="P:transmembrane transport"/>
    <property type="evidence" value="ECO:0007669"/>
    <property type="project" value="InterPro"/>
</dbReference>
<dbReference type="Gene3D" id="1.10.3720.10">
    <property type="entry name" value="MetI-like"/>
    <property type="match status" value="1"/>
</dbReference>
<dbReference type="RefSeq" id="WP_069410909.1">
    <property type="nucleotide sequence ID" value="NZ_DAWDRA010000016.1"/>
</dbReference>
<dbReference type="Proteomes" id="UP000094869">
    <property type="component" value="Unassembled WGS sequence"/>
</dbReference>
<feature type="transmembrane region" description="Helical" evidence="7">
    <location>
        <begin position="182"/>
        <end position="208"/>
    </location>
</feature>
<evidence type="ECO:0000256" key="4">
    <source>
        <dbReference type="ARBA" id="ARBA00022692"/>
    </source>
</evidence>
<name>A0A1E3UFY7_9FIRM</name>
<evidence type="ECO:0000259" key="8">
    <source>
        <dbReference type="PROSITE" id="PS50928"/>
    </source>
</evidence>
<dbReference type="Pfam" id="PF00528">
    <property type="entry name" value="BPD_transp_1"/>
    <property type="match status" value="1"/>
</dbReference>
<organism evidence="9 11">
    <name type="scientific">Eisenbergiella tayi</name>
    <dbReference type="NCBI Taxonomy" id="1432052"/>
    <lineage>
        <taxon>Bacteria</taxon>
        <taxon>Bacillati</taxon>
        <taxon>Bacillota</taxon>
        <taxon>Clostridia</taxon>
        <taxon>Lachnospirales</taxon>
        <taxon>Lachnospiraceae</taxon>
        <taxon>Eisenbergiella</taxon>
    </lineage>
</organism>
<dbReference type="PANTHER" id="PTHR43744:SF9">
    <property type="entry name" value="POLYGALACTURONAN_RHAMNOGALACTURONAN TRANSPORT SYSTEM PERMEASE PROTEIN YTCP"/>
    <property type="match status" value="1"/>
</dbReference>
<comment type="caution">
    <text evidence="9">The sequence shown here is derived from an EMBL/GenBank/DDBJ whole genome shotgun (WGS) entry which is preliminary data.</text>
</comment>
<evidence type="ECO:0000313" key="12">
    <source>
        <dbReference type="Proteomes" id="UP000094869"/>
    </source>
</evidence>
<evidence type="ECO:0000313" key="10">
    <source>
        <dbReference type="EMBL" id="ODR60469.1"/>
    </source>
</evidence>
<proteinExistence type="inferred from homology"/>
<feature type="transmembrane region" description="Helical" evidence="7">
    <location>
        <begin position="12"/>
        <end position="36"/>
    </location>
</feature>
<keyword evidence="2 7" id="KW-0813">Transport</keyword>
<feature type="transmembrane region" description="Helical" evidence="7">
    <location>
        <begin position="139"/>
        <end position="161"/>
    </location>
</feature>
<keyword evidence="4 7" id="KW-0812">Transmembrane</keyword>
<reference evidence="9 11" key="2">
    <citation type="submission" date="2016-08" db="EMBL/GenBank/DDBJ databases">
        <authorList>
            <person name="Seilhamer J.J."/>
        </authorList>
    </citation>
    <scope>NUCLEOTIDE SEQUENCE [LARGE SCALE GENOMIC DNA]</scope>
    <source>
        <strain evidence="9 11">NML150140-1</strain>
    </source>
</reference>
<dbReference type="Proteomes" id="UP000094271">
    <property type="component" value="Unassembled WGS sequence"/>
</dbReference>
<keyword evidence="5 7" id="KW-1133">Transmembrane helix</keyword>
<evidence type="ECO:0000313" key="11">
    <source>
        <dbReference type="Proteomes" id="UP000094271"/>
    </source>
</evidence>
<reference evidence="10 12" key="1">
    <citation type="submission" date="2016-08" db="EMBL/GenBank/DDBJ databases">
        <title>Characterization of Isolates of Eisenbergiella tayi Derived from Blood Cultures, Using Whole Genome Sequencing.</title>
        <authorList>
            <person name="Bernier A.-M."/>
            <person name="Burdz T."/>
            <person name="Wiebe D."/>
            <person name="Bernard K."/>
        </authorList>
    </citation>
    <scope>NUCLEOTIDE SEQUENCE [LARGE SCALE GENOMIC DNA]</scope>
    <source>
        <strain evidence="10 12">NML120146</strain>
    </source>
</reference>
<dbReference type="SUPFAM" id="SSF161098">
    <property type="entry name" value="MetI-like"/>
    <property type="match status" value="1"/>
</dbReference>
<evidence type="ECO:0000256" key="7">
    <source>
        <dbReference type="RuleBase" id="RU363032"/>
    </source>
</evidence>
<feature type="domain" description="ABC transmembrane type-1" evidence="8">
    <location>
        <begin position="73"/>
        <end position="279"/>
    </location>
</feature>
<dbReference type="AlphaFoldDB" id="A0A1E3UFY7"/>
<dbReference type="PANTHER" id="PTHR43744">
    <property type="entry name" value="ABC TRANSPORTER PERMEASE PROTEIN MG189-RELATED-RELATED"/>
    <property type="match status" value="1"/>
</dbReference>
<dbReference type="PROSITE" id="PS50928">
    <property type="entry name" value="ABC_TM1"/>
    <property type="match status" value="1"/>
</dbReference>
<sequence length="294" mass="32412">MVGKSEKRIRLMAHIVMVILSIFAVLPFILLISASLTEEKAALNYGFNFIPKVFSLDAYRYIMRQRSMIFRAYAITIFTTAAGTAGGLILTSLLGYGLTKDIPGKRVLNFFVVFTMLFHGGLVPTYLIYTKYLHIANTIWALIVPSLLVNAFNVMLMRNYFATSIPESLLESAKLDGAGETAIFRLIILPLSKPIMATIGLMTALGYWNNWTNGLYYLDDTSLYSIQNVLNAINNNITALTSIAGSGLSINKSDIPALTARMAIAVVGILPMLCIYPFFQKYFVKGITIGAVKG</sequence>
<feature type="transmembrane region" description="Helical" evidence="7">
    <location>
        <begin position="258"/>
        <end position="279"/>
    </location>
</feature>
<feature type="transmembrane region" description="Helical" evidence="7">
    <location>
        <begin position="72"/>
        <end position="95"/>
    </location>
</feature>
<evidence type="ECO:0000256" key="2">
    <source>
        <dbReference type="ARBA" id="ARBA00022448"/>
    </source>
</evidence>
<comment type="similarity">
    <text evidence="7">Belongs to the binding-protein-dependent transport system permease family.</text>
</comment>
<dbReference type="GO" id="GO:0005886">
    <property type="term" value="C:plasma membrane"/>
    <property type="evidence" value="ECO:0007669"/>
    <property type="project" value="UniProtKB-SubCell"/>
</dbReference>
<evidence type="ECO:0000256" key="3">
    <source>
        <dbReference type="ARBA" id="ARBA00022475"/>
    </source>
</evidence>
<dbReference type="InterPro" id="IPR000515">
    <property type="entry name" value="MetI-like"/>
</dbReference>
<evidence type="ECO:0000256" key="1">
    <source>
        <dbReference type="ARBA" id="ARBA00004651"/>
    </source>
</evidence>
<accession>A0A1E3UFY7</accession>
<evidence type="ECO:0000313" key="9">
    <source>
        <dbReference type="EMBL" id="ODR49652.1"/>
    </source>
</evidence>
<dbReference type="InterPro" id="IPR035906">
    <property type="entry name" value="MetI-like_sf"/>
</dbReference>
<keyword evidence="3" id="KW-1003">Cell membrane</keyword>
<evidence type="ECO:0000256" key="6">
    <source>
        <dbReference type="ARBA" id="ARBA00023136"/>
    </source>
</evidence>